<dbReference type="InterPro" id="IPR004827">
    <property type="entry name" value="bZIP"/>
</dbReference>
<sequence>MTLEMNNSSNSSLADISDVESTYGENKRHYAKVNRLILDKQSEEYRRRRERNNLAVKKSRNQSKIKTTQTMERVNRMKAENDELQQRIEILSKELTLLKDLFLAHASNAHGDEKPEMDLKFLTSPQTLQQ</sequence>
<comment type="caution">
    <text evidence="10">The sequence shown here is derived from an EMBL/GenBank/DDBJ whole genome shotgun (WGS) entry which is preliminary data.</text>
</comment>
<dbReference type="PANTHER" id="PTHR23334:SF69">
    <property type="entry name" value="CCAAT_ENHANCER-BINDING PROTEIN GAMMA"/>
    <property type="match status" value="1"/>
</dbReference>
<reference evidence="10 11" key="1">
    <citation type="journal article" date="2018" name="Gigascience">
        <title>Genomes of trombidid mites reveal novel predicted allergens and laterally-transferred genes associated with secondary metabolism.</title>
        <authorList>
            <person name="Dong X."/>
            <person name="Chaisiri K."/>
            <person name="Xia D."/>
            <person name="Armstrong S.D."/>
            <person name="Fang Y."/>
            <person name="Donnelly M.J."/>
            <person name="Kadowaki T."/>
            <person name="McGarry J.W."/>
            <person name="Darby A.C."/>
            <person name="Makepeace B.L."/>
        </authorList>
    </citation>
    <scope>NUCLEOTIDE SEQUENCE [LARGE SCALE GENOMIC DNA]</scope>
    <source>
        <strain evidence="10">UoL-UT</strain>
    </source>
</reference>
<evidence type="ECO:0000256" key="7">
    <source>
        <dbReference type="SAM" id="Coils"/>
    </source>
</evidence>
<feature type="coiled-coil region" evidence="7">
    <location>
        <begin position="67"/>
        <end position="101"/>
    </location>
</feature>
<dbReference type="Pfam" id="PF07716">
    <property type="entry name" value="bZIP_2"/>
    <property type="match status" value="1"/>
</dbReference>
<dbReference type="OrthoDB" id="10039716at2759"/>
<dbReference type="PANTHER" id="PTHR23334">
    <property type="entry name" value="CCAAT/ENHANCER BINDING PROTEIN"/>
    <property type="match status" value="1"/>
</dbReference>
<proteinExistence type="inferred from homology"/>
<evidence type="ECO:0000256" key="8">
    <source>
        <dbReference type="SAM" id="MobiDB-lite"/>
    </source>
</evidence>
<evidence type="ECO:0000313" key="10">
    <source>
        <dbReference type="EMBL" id="RWS21791.1"/>
    </source>
</evidence>
<accession>A0A443S2T9</accession>
<dbReference type="GO" id="GO:0006351">
    <property type="term" value="P:DNA-templated transcription"/>
    <property type="evidence" value="ECO:0007669"/>
    <property type="project" value="InterPro"/>
</dbReference>
<dbReference type="SMART" id="SM00338">
    <property type="entry name" value="BRLZ"/>
    <property type="match status" value="1"/>
</dbReference>
<name>A0A443S2T9_9ACAR</name>
<dbReference type="STRING" id="299467.A0A443S2T9"/>
<feature type="domain" description="BZIP" evidence="9">
    <location>
        <begin position="42"/>
        <end position="105"/>
    </location>
</feature>
<evidence type="ECO:0000256" key="2">
    <source>
        <dbReference type="ARBA" id="ARBA00006951"/>
    </source>
</evidence>
<comment type="subcellular location">
    <subcellularLocation>
        <location evidence="1">Nucleus</location>
    </subcellularLocation>
</comment>
<dbReference type="Proteomes" id="UP000288716">
    <property type="component" value="Unassembled WGS sequence"/>
</dbReference>
<evidence type="ECO:0000256" key="3">
    <source>
        <dbReference type="ARBA" id="ARBA00023015"/>
    </source>
</evidence>
<evidence type="ECO:0000256" key="6">
    <source>
        <dbReference type="ARBA" id="ARBA00023242"/>
    </source>
</evidence>
<evidence type="ECO:0000313" key="11">
    <source>
        <dbReference type="Proteomes" id="UP000288716"/>
    </source>
</evidence>
<dbReference type="SUPFAM" id="SSF57959">
    <property type="entry name" value="Leucine zipper domain"/>
    <property type="match status" value="1"/>
</dbReference>
<evidence type="ECO:0000256" key="1">
    <source>
        <dbReference type="ARBA" id="ARBA00004123"/>
    </source>
</evidence>
<keyword evidence="11" id="KW-1185">Reference proteome</keyword>
<keyword evidence="5" id="KW-0804">Transcription</keyword>
<protein>
    <submittedName>
        <fullName evidence="10">CCAAT/enhancer-binding protein gamma-like protein</fullName>
    </submittedName>
</protein>
<dbReference type="AlphaFoldDB" id="A0A443S2T9"/>
<evidence type="ECO:0000256" key="4">
    <source>
        <dbReference type="ARBA" id="ARBA00023125"/>
    </source>
</evidence>
<evidence type="ECO:0000259" key="9">
    <source>
        <dbReference type="PROSITE" id="PS50217"/>
    </source>
</evidence>
<gene>
    <name evidence="10" type="ORF">B4U80_07531</name>
</gene>
<keyword evidence="7" id="KW-0175">Coiled coil</keyword>
<feature type="region of interest" description="Disordered" evidence="8">
    <location>
        <begin position="109"/>
        <end position="130"/>
    </location>
</feature>
<comment type="similarity">
    <text evidence="2">Belongs to the bZIP family. C/EBP subfamily.</text>
</comment>
<dbReference type="VEuPathDB" id="VectorBase:LDEU010249"/>
<dbReference type="GO" id="GO:0000981">
    <property type="term" value="F:DNA-binding transcription factor activity, RNA polymerase II-specific"/>
    <property type="evidence" value="ECO:0007669"/>
    <property type="project" value="TreeGrafter"/>
</dbReference>
<organism evidence="10 11">
    <name type="scientific">Leptotrombidium deliense</name>
    <dbReference type="NCBI Taxonomy" id="299467"/>
    <lineage>
        <taxon>Eukaryota</taxon>
        <taxon>Metazoa</taxon>
        <taxon>Ecdysozoa</taxon>
        <taxon>Arthropoda</taxon>
        <taxon>Chelicerata</taxon>
        <taxon>Arachnida</taxon>
        <taxon>Acari</taxon>
        <taxon>Acariformes</taxon>
        <taxon>Trombidiformes</taxon>
        <taxon>Prostigmata</taxon>
        <taxon>Anystina</taxon>
        <taxon>Parasitengona</taxon>
        <taxon>Trombiculoidea</taxon>
        <taxon>Trombiculidae</taxon>
        <taxon>Leptotrombidium</taxon>
    </lineage>
</organism>
<dbReference type="PROSITE" id="PS50217">
    <property type="entry name" value="BZIP"/>
    <property type="match status" value="1"/>
</dbReference>
<dbReference type="InterPro" id="IPR046347">
    <property type="entry name" value="bZIP_sf"/>
</dbReference>
<keyword evidence="4" id="KW-0238">DNA-binding</keyword>
<dbReference type="Gene3D" id="1.20.5.170">
    <property type="match status" value="1"/>
</dbReference>
<keyword evidence="6" id="KW-0539">Nucleus</keyword>
<feature type="compositionally biased region" description="Basic and acidic residues" evidence="8">
    <location>
        <begin position="110"/>
        <end position="119"/>
    </location>
</feature>
<dbReference type="InterPro" id="IPR031106">
    <property type="entry name" value="C/EBP"/>
</dbReference>
<keyword evidence="3" id="KW-0805">Transcription regulation</keyword>
<dbReference type="GO" id="GO:0005634">
    <property type="term" value="C:nucleus"/>
    <property type="evidence" value="ECO:0007669"/>
    <property type="project" value="UniProtKB-SubCell"/>
</dbReference>
<dbReference type="EMBL" id="NCKV01010831">
    <property type="protein sequence ID" value="RWS21791.1"/>
    <property type="molecule type" value="Genomic_DNA"/>
</dbReference>
<evidence type="ECO:0000256" key="5">
    <source>
        <dbReference type="ARBA" id="ARBA00023163"/>
    </source>
</evidence>
<dbReference type="GO" id="GO:0000978">
    <property type="term" value="F:RNA polymerase II cis-regulatory region sequence-specific DNA binding"/>
    <property type="evidence" value="ECO:0007669"/>
    <property type="project" value="TreeGrafter"/>
</dbReference>